<feature type="transmembrane region" description="Helical" evidence="1">
    <location>
        <begin position="183"/>
        <end position="209"/>
    </location>
</feature>
<name>A0AAJ0FZ44_9HYPO</name>
<proteinExistence type="predicted"/>
<dbReference type="PANTHER" id="PTHR35393">
    <property type="entry name" value="CHROMOSOME 1, WHOLE GENOME SHOTGUN SEQUENCE"/>
    <property type="match status" value="1"/>
</dbReference>
<evidence type="ECO:0000313" key="4">
    <source>
        <dbReference type="Proteomes" id="UP001251528"/>
    </source>
</evidence>
<evidence type="ECO:0000313" key="3">
    <source>
        <dbReference type="EMBL" id="KAK2616505.1"/>
    </source>
</evidence>
<protein>
    <recommendedName>
        <fullName evidence="2">SigF-like NTF2-like domain-containing protein</fullName>
    </recommendedName>
</protein>
<accession>A0AAJ0FZ44</accession>
<keyword evidence="1" id="KW-0472">Membrane</keyword>
<keyword evidence="1" id="KW-1133">Transmembrane helix</keyword>
<dbReference type="InterPro" id="IPR057514">
    <property type="entry name" value="NTF2_SigF"/>
</dbReference>
<dbReference type="PANTHER" id="PTHR35393:SF1">
    <property type="entry name" value="SNOAL-LIKE DOMAIN-CONTAINING PROTEIN"/>
    <property type="match status" value="1"/>
</dbReference>
<feature type="domain" description="SigF-like NTF2-like" evidence="2">
    <location>
        <begin position="1"/>
        <end position="125"/>
    </location>
</feature>
<evidence type="ECO:0000259" key="2">
    <source>
        <dbReference type="Pfam" id="PF24840"/>
    </source>
</evidence>
<dbReference type="AlphaFoldDB" id="A0AAJ0FZ44"/>
<gene>
    <name evidence="3" type="ORF">QQS21_000548</name>
</gene>
<dbReference type="Proteomes" id="UP001251528">
    <property type="component" value="Unassembled WGS sequence"/>
</dbReference>
<keyword evidence="1" id="KW-0812">Transmembrane</keyword>
<reference evidence="3" key="1">
    <citation type="submission" date="2023-06" db="EMBL/GenBank/DDBJ databases">
        <title>Conoideocrella luteorostrata (Hypocreales: Clavicipitaceae), a potential biocontrol fungus for elongate hemlock scale in United States Christmas tree production areas.</title>
        <authorList>
            <person name="Barrett H."/>
            <person name="Lovett B."/>
            <person name="Macias A.M."/>
            <person name="Stajich J.E."/>
            <person name="Kasson M.T."/>
        </authorList>
    </citation>
    <scope>NUCLEOTIDE SEQUENCE</scope>
    <source>
        <strain evidence="3">ARSEF 14590</strain>
    </source>
</reference>
<feature type="domain" description="SigF-like NTF2-like" evidence="2">
    <location>
        <begin position="155"/>
        <end position="202"/>
    </location>
</feature>
<evidence type="ECO:0000256" key="1">
    <source>
        <dbReference type="SAM" id="Phobius"/>
    </source>
</evidence>
<dbReference type="Pfam" id="PF24840">
    <property type="entry name" value="NTF2_SigF"/>
    <property type="match status" value="2"/>
</dbReference>
<comment type="caution">
    <text evidence="3">The sequence shown here is derived from an EMBL/GenBank/DDBJ whole genome shotgun (WGS) entry which is preliminary data.</text>
</comment>
<organism evidence="3 4">
    <name type="scientific">Conoideocrella luteorostrata</name>
    <dbReference type="NCBI Taxonomy" id="1105319"/>
    <lineage>
        <taxon>Eukaryota</taxon>
        <taxon>Fungi</taxon>
        <taxon>Dikarya</taxon>
        <taxon>Ascomycota</taxon>
        <taxon>Pezizomycotina</taxon>
        <taxon>Sordariomycetes</taxon>
        <taxon>Hypocreomycetidae</taxon>
        <taxon>Hypocreales</taxon>
        <taxon>Clavicipitaceae</taxon>
        <taxon>Conoideocrella</taxon>
    </lineage>
</organism>
<dbReference type="EMBL" id="JASWJB010000005">
    <property type="protein sequence ID" value="KAK2616505.1"/>
    <property type="molecule type" value="Genomic_DNA"/>
</dbReference>
<sequence>MEHPVREIASVITTLTTGSPQQQQDTLNEYFLPDASFSHPFCHVPSFNKGTIPFAPNTNSLWVLLCIYRWYRTLSPNIDISIDSAVFDQRTGLLYVNIHQNFSVFFIPFYSIRVRLVTVLHLKQRTSWSSDETVSRSTVTESREPAPLSGPGQERAKYFIASQEDFYQMNDCVQFLVPRVGQYFWLVWQLFSTWLCVVGAVLLLPVYYLMNGNKTAKKVA</sequence>
<keyword evidence="4" id="KW-1185">Reference proteome</keyword>